<dbReference type="Pfam" id="PF13520">
    <property type="entry name" value="AA_permease_2"/>
    <property type="match status" value="1"/>
</dbReference>
<gene>
    <name evidence="7" type="ordered locus">Dtox_3197</name>
</gene>
<accession>C8W4Q3</accession>
<keyword evidence="2" id="KW-1003">Cell membrane</keyword>
<evidence type="ECO:0000256" key="6">
    <source>
        <dbReference type="SAM" id="Phobius"/>
    </source>
</evidence>
<feature type="transmembrane region" description="Helical" evidence="6">
    <location>
        <begin position="383"/>
        <end position="400"/>
    </location>
</feature>
<evidence type="ECO:0000313" key="7">
    <source>
        <dbReference type="EMBL" id="ACV63939.1"/>
    </source>
</evidence>
<evidence type="ECO:0000313" key="8">
    <source>
        <dbReference type="Proteomes" id="UP000002217"/>
    </source>
</evidence>
<dbReference type="EMBL" id="CP001720">
    <property type="protein sequence ID" value="ACV63939.1"/>
    <property type="molecule type" value="Genomic_DNA"/>
</dbReference>
<dbReference type="PANTHER" id="PTHR42770">
    <property type="entry name" value="AMINO ACID TRANSPORTER-RELATED"/>
    <property type="match status" value="1"/>
</dbReference>
<sequence length="435" mass="48679">MLNLQEQCPNTLRKTLNVGKSVGLVVGSVLGSGLMILPGITYYQVGVHSFYCWLGMGLLIIPFLFVFSRIMIKYPSAGGLVNLVYLILGDKIGLAITYAIILSLIMLVPIVAVIGANYVCYIGNFNANYNIFIAWILLFIFTVINTFDTKISLKIQGVTSILLLFLLFIIILATLSGSSEKFFQKVIINFSEDDIKKIWSGMTLVFWAFLGWENLSFTTEEYKNIKCDFNYVIIFSYLIMMFLYLGLSAGVIISLDTNNPTTISAPLAEAAHVAMGSYSGIAVAIIAVLIMLININAWVWGPSRLVFDAGRKNILPSIFAKLNNNFTPYYALHGLLFLYTLALVLIFFIGQEFITLSIKQVNCVFLILYLLTVVAYIKESDTIYSKIIGLFTAVSILFFLQKFGIYLILPSIFFIIYVIVIPFFRKSASQCKEAK</sequence>
<dbReference type="KEGG" id="dae:Dtox_3197"/>
<dbReference type="PIRSF" id="PIRSF006060">
    <property type="entry name" value="AA_transporter"/>
    <property type="match status" value="1"/>
</dbReference>
<proteinExistence type="predicted"/>
<dbReference type="RefSeq" id="WP_015758631.1">
    <property type="nucleotide sequence ID" value="NC_013216.1"/>
</dbReference>
<reference evidence="7 8" key="1">
    <citation type="journal article" date="2009" name="Stand. Genomic Sci.">
        <title>Complete genome sequence of Desulfotomaculum acetoxidans type strain (5575).</title>
        <authorList>
            <person name="Spring S."/>
            <person name="Lapidus A."/>
            <person name="Schroder M."/>
            <person name="Gleim D."/>
            <person name="Sims D."/>
            <person name="Meincke L."/>
            <person name="Glavina Del Rio T."/>
            <person name="Tice H."/>
            <person name="Copeland A."/>
            <person name="Cheng J.F."/>
            <person name="Lucas S."/>
            <person name="Chen F."/>
            <person name="Nolan M."/>
            <person name="Bruce D."/>
            <person name="Goodwin L."/>
            <person name="Pitluck S."/>
            <person name="Ivanova N."/>
            <person name="Mavromatis K."/>
            <person name="Mikhailova N."/>
            <person name="Pati A."/>
            <person name="Chen A."/>
            <person name="Palaniappan K."/>
            <person name="Land M."/>
            <person name="Hauser L."/>
            <person name="Chang Y.J."/>
            <person name="Jeffries C.D."/>
            <person name="Chain P."/>
            <person name="Saunders E."/>
            <person name="Brettin T."/>
            <person name="Detter J.C."/>
            <person name="Goker M."/>
            <person name="Bristow J."/>
            <person name="Eisen J.A."/>
            <person name="Markowitz V."/>
            <person name="Hugenholtz P."/>
            <person name="Kyrpides N.C."/>
            <person name="Klenk H.P."/>
            <person name="Han C."/>
        </authorList>
    </citation>
    <scope>NUCLEOTIDE SEQUENCE [LARGE SCALE GENOMIC DNA]</scope>
    <source>
        <strain evidence="8">ATCC 49208 / DSM 771 / VKM B-1644</strain>
    </source>
</reference>
<dbReference type="STRING" id="485916.Dtox_3197"/>
<keyword evidence="5 6" id="KW-0472">Membrane</keyword>
<evidence type="ECO:0000256" key="4">
    <source>
        <dbReference type="ARBA" id="ARBA00022989"/>
    </source>
</evidence>
<feature type="transmembrane region" description="Helical" evidence="6">
    <location>
        <begin position="361"/>
        <end position="377"/>
    </location>
</feature>
<feature type="transmembrane region" description="Helical" evidence="6">
    <location>
        <begin position="50"/>
        <end position="72"/>
    </location>
</feature>
<dbReference type="InterPro" id="IPR002293">
    <property type="entry name" value="AA/rel_permease1"/>
</dbReference>
<feature type="transmembrane region" description="Helical" evidence="6">
    <location>
        <begin position="229"/>
        <end position="255"/>
    </location>
</feature>
<dbReference type="InterPro" id="IPR050367">
    <property type="entry name" value="APC_superfamily"/>
</dbReference>
<feature type="transmembrane region" description="Helical" evidence="6">
    <location>
        <begin position="153"/>
        <end position="177"/>
    </location>
</feature>
<feature type="transmembrane region" description="Helical" evidence="6">
    <location>
        <begin position="405"/>
        <end position="424"/>
    </location>
</feature>
<keyword evidence="4 6" id="KW-1133">Transmembrane helix</keyword>
<dbReference type="HOGENOM" id="CLU_007946_18_0_9"/>
<dbReference type="GO" id="GO:0005886">
    <property type="term" value="C:plasma membrane"/>
    <property type="evidence" value="ECO:0007669"/>
    <property type="project" value="UniProtKB-SubCell"/>
</dbReference>
<evidence type="ECO:0000256" key="2">
    <source>
        <dbReference type="ARBA" id="ARBA00022475"/>
    </source>
</evidence>
<keyword evidence="3 6" id="KW-0812">Transmembrane</keyword>
<dbReference type="GO" id="GO:0022857">
    <property type="term" value="F:transmembrane transporter activity"/>
    <property type="evidence" value="ECO:0007669"/>
    <property type="project" value="InterPro"/>
</dbReference>
<organism evidence="7 8">
    <name type="scientific">Desulfofarcimen acetoxidans (strain ATCC 49208 / DSM 771 / KCTC 5769 / VKM B-1644 / 5575)</name>
    <name type="common">Desulfotomaculum acetoxidans</name>
    <dbReference type="NCBI Taxonomy" id="485916"/>
    <lineage>
        <taxon>Bacteria</taxon>
        <taxon>Bacillati</taxon>
        <taxon>Bacillota</taxon>
        <taxon>Clostridia</taxon>
        <taxon>Eubacteriales</taxon>
        <taxon>Peptococcaceae</taxon>
        <taxon>Desulfofarcimen</taxon>
    </lineage>
</organism>
<evidence type="ECO:0000256" key="1">
    <source>
        <dbReference type="ARBA" id="ARBA00004651"/>
    </source>
</evidence>
<feature type="transmembrane region" description="Helical" evidence="6">
    <location>
        <begin position="22"/>
        <end position="43"/>
    </location>
</feature>
<evidence type="ECO:0000256" key="3">
    <source>
        <dbReference type="ARBA" id="ARBA00022692"/>
    </source>
</evidence>
<feature type="transmembrane region" description="Helical" evidence="6">
    <location>
        <begin position="127"/>
        <end position="147"/>
    </location>
</feature>
<comment type="subcellular location">
    <subcellularLocation>
        <location evidence="1">Cell membrane</location>
        <topology evidence="1">Multi-pass membrane protein</topology>
    </subcellularLocation>
</comment>
<protein>
    <submittedName>
        <fullName evidence="7">Amino acid permease-associated region</fullName>
    </submittedName>
</protein>
<evidence type="ECO:0000256" key="5">
    <source>
        <dbReference type="ARBA" id="ARBA00023136"/>
    </source>
</evidence>
<dbReference type="eggNOG" id="COG0531">
    <property type="taxonomic scope" value="Bacteria"/>
</dbReference>
<dbReference type="AlphaFoldDB" id="C8W4Q3"/>
<name>C8W4Q3_DESAS</name>
<feature type="transmembrane region" description="Helical" evidence="6">
    <location>
        <begin position="329"/>
        <end position="349"/>
    </location>
</feature>
<dbReference type="Gene3D" id="1.20.1740.10">
    <property type="entry name" value="Amino acid/polyamine transporter I"/>
    <property type="match status" value="1"/>
</dbReference>
<feature type="transmembrane region" description="Helical" evidence="6">
    <location>
        <begin position="276"/>
        <end position="300"/>
    </location>
</feature>
<dbReference type="OrthoDB" id="178667at2"/>
<dbReference type="Proteomes" id="UP000002217">
    <property type="component" value="Chromosome"/>
</dbReference>
<keyword evidence="8" id="KW-1185">Reference proteome</keyword>
<feature type="transmembrane region" description="Helical" evidence="6">
    <location>
        <begin position="92"/>
        <end position="115"/>
    </location>
</feature>
<dbReference type="PANTHER" id="PTHR42770:SF13">
    <property type="entry name" value="L-METHIONINE_BRANCHED-CHAIN AMINO ACID EXPORTER YJEH"/>
    <property type="match status" value="1"/>
</dbReference>